<evidence type="ECO:0000313" key="3">
    <source>
        <dbReference type="Proteomes" id="UP000694393"/>
    </source>
</evidence>
<name>A0A8C8S7N0_9SAUR</name>
<protein>
    <recommendedName>
        <fullName evidence="1">Paraneoplastic antigen Ma-like N-terminal domain-containing protein</fullName>
    </recommendedName>
</protein>
<organism evidence="2 3">
    <name type="scientific">Pelusios castaneus</name>
    <name type="common">West African mud turtle</name>
    <dbReference type="NCBI Taxonomy" id="367368"/>
    <lineage>
        <taxon>Eukaryota</taxon>
        <taxon>Metazoa</taxon>
        <taxon>Chordata</taxon>
        <taxon>Craniata</taxon>
        <taxon>Vertebrata</taxon>
        <taxon>Euteleostomi</taxon>
        <taxon>Archelosauria</taxon>
        <taxon>Testudinata</taxon>
        <taxon>Testudines</taxon>
        <taxon>Pleurodira</taxon>
        <taxon>Pelomedusidae</taxon>
        <taxon>Pelusios</taxon>
    </lineage>
</organism>
<dbReference type="Pfam" id="PF20846">
    <property type="entry name" value="PNMA_N"/>
    <property type="match status" value="1"/>
</dbReference>
<reference evidence="2" key="2">
    <citation type="submission" date="2025-09" db="UniProtKB">
        <authorList>
            <consortium name="Ensembl"/>
        </authorList>
    </citation>
    <scope>IDENTIFICATION</scope>
</reference>
<dbReference type="AlphaFoldDB" id="A0A8C8S7N0"/>
<dbReference type="Ensembl" id="ENSPCET00000016108.1">
    <property type="protein sequence ID" value="ENSPCEP00000015554.1"/>
    <property type="gene ID" value="ENSPCEG00000012276.1"/>
</dbReference>
<proteinExistence type="predicted"/>
<dbReference type="InterPro" id="IPR048271">
    <property type="entry name" value="PNMA_N"/>
</dbReference>
<evidence type="ECO:0000313" key="2">
    <source>
        <dbReference type="Ensembl" id="ENSPCEP00000015554.1"/>
    </source>
</evidence>
<accession>A0A8C8S7N0</accession>
<evidence type="ECO:0000259" key="1">
    <source>
        <dbReference type="Pfam" id="PF20846"/>
    </source>
</evidence>
<reference evidence="2" key="1">
    <citation type="submission" date="2025-08" db="UniProtKB">
        <authorList>
            <consortium name="Ensembl"/>
        </authorList>
    </citation>
    <scope>IDENTIFICATION</scope>
</reference>
<sequence length="145" mass="15661">METGLLEDLCRGARISVNQAVLVSGFPEDMEPNEIEESLDAVGILGRVKVHTHIYSREVKSMVGLQIKLAPSSQTTSLCWLDSAPTLVLECCILLSTTASQALPAQVPPPPADCSVLHRGTSSVRCVTTEKRLRTTGLKDNIPSY</sequence>
<feature type="domain" description="Paraneoplastic antigen Ma-like N-terminal" evidence="1">
    <location>
        <begin position="1"/>
        <end position="63"/>
    </location>
</feature>
<keyword evidence="3" id="KW-1185">Reference proteome</keyword>
<dbReference type="Proteomes" id="UP000694393">
    <property type="component" value="Unplaced"/>
</dbReference>